<accession>A0A8B8AZP0</accession>
<keyword evidence="2" id="KW-0472">Membrane</keyword>
<feature type="transmembrane region" description="Helical" evidence="2">
    <location>
        <begin position="37"/>
        <end position="58"/>
    </location>
</feature>
<evidence type="ECO:0000256" key="2">
    <source>
        <dbReference type="SAM" id="Phobius"/>
    </source>
</evidence>
<dbReference type="GeneID" id="111106259"/>
<evidence type="ECO:0000313" key="3">
    <source>
        <dbReference type="Proteomes" id="UP000694844"/>
    </source>
</evidence>
<evidence type="ECO:0000256" key="1">
    <source>
        <dbReference type="SAM" id="MobiDB-lite"/>
    </source>
</evidence>
<protein>
    <submittedName>
        <fullName evidence="4">Uncharacterized protein LOC111106259</fullName>
    </submittedName>
</protein>
<evidence type="ECO:0000313" key="4">
    <source>
        <dbReference type="RefSeq" id="XP_022296571.1"/>
    </source>
</evidence>
<dbReference type="RefSeq" id="XP_022296571.1">
    <property type="nucleotide sequence ID" value="XM_022440863.1"/>
</dbReference>
<dbReference type="KEGG" id="cvn:111106259"/>
<proteinExistence type="predicted"/>
<keyword evidence="2" id="KW-0812">Transmembrane</keyword>
<dbReference type="Proteomes" id="UP000694844">
    <property type="component" value="Chromosome 8"/>
</dbReference>
<organism evidence="3 4">
    <name type="scientific">Crassostrea virginica</name>
    <name type="common">Eastern oyster</name>
    <dbReference type="NCBI Taxonomy" id="6565"/>
    <lineage>
        <taxon>Eukaryota</taxon>
        <taxon>Metazoa</taxon>
        <taxon>Spiralia</taxon>
        <taxon>Lophotrochozoa</taxon>
        <taxon>Mollusca</taxon>
        <taxon>Bivalvia</taxon>
        <taxon>Autobranchia</taxon>
        <taxon>Pteriomorphia</taxon>
        <taxon>Ostreida</taxon>
        <taxon>Ostreoidea</taxon>
        <taxon>Ostreidae</taxon>
        <taxon>Crassostrea</taxon>
    </lineage>
</organism>
<reference evidence="4" key="1">
    <citation type="submission" date="2025-08" db="UniProtKB">
        <authorList>
            <consortium name="RefSeq"/>
        </authorList>
    </citation>
    <scope>IDENTIFICATION</scope>
    <source>
        <tissue evidence="4">Whole sample</tissue>
    </source>
</reference>
<dbReference type="OrthoDB" id="6159038at2759"/>
<keyword evidence="2" id="KW-1133">Transmembrane helix</keyword>
<keyword evidence="3" id="KW-1185">Reference proteome</keyword>
<gene>
    <name evidence="4" type="primary">LOC111106259</name>
</gene>
<feature type="region of interest" description="Disordered" evidence="1">
    <location>
        <begin position="64"/>
        <end position="86"/>
    </location>
</feature>
<name>A0A8B8AZP0_CRAVI</name>
<feature type="compositionally biased region" description="Polar residues" evidence="1">
    <location>
        <begin position="72"/>
        <end position="83"/>
    </location>
</feature>
<dbReference type="AlphaFoldDB" id="A0A8B8AZP0"/>
<sequence>MTSTTTYNSSWESTGPTPSSQGLWYQILKFVSDNMEIWIKVGIGLGGFLFGILLMTIIHTCKKKKEKKQDNSRSANGTVTNGRSPEEMDNIIRQYISDSNTMKNQWKNQEQVPDSAHQPLVYHPDDDVMVEQQTHDMHFSANQYIDPVSNPPHTEYTNSGIIQDYRTDDRHAGNAVSGYGEDYFVESTEHNSHYNSGLHTDAFGNQFDQYGAPVGANHTDNYFLLQKDFVPGMESIGYTDEVTEL</sequence>